<organism evidence="10 11">
    <name type="scientific">Ogataea philodendri</name>
    <dbReference type="NCBI Taxonomy" id="1378263"/>
    <lineage>
        <taxon>Eukaryota</taxon>
        <taxon>Fungi</taxon>
        <taxon>Dikarya</taxon>
        <taxon>Ascomycota</taxon>
        <taxon>Saccharomycotina</taxon>
        <taxon>Pichiomycetes</taxon>
        <taxon>Pichiales</taxon>
        <taxon>Pichiaceae</taxon>
        <taxon>Ogataea</taxon>
    </lineage>
</organism>
<evidence type="ECO:0000256" key="8">
    <source>
        <dbReference type="ARBA" id="ARBA00023242"/>
    </source>
</evidence>
<evidence type="ECO:0000256" key="2">
    <source>
        <dbReference type="ARBA" id="ARBA00004496"/>
    </source>
</evidence>
<evidence type="ECO:0000313" key="11">
    <source>
        <dbReference type="Proteomes" id="UP000769157"/>
    </source>
</evidence>
<evidence type="ECO:0000256" key="3">
    <source>
        <dbReference type="ARBA" id="ARBA00005043"/>
    </source>
</evidence>
<keyword evidence="8" id="KW-0539">Nucleus</keyword>
<comment type="subcellular location">
    <subcellularLocation>
        <location evidence="2">Cytoplasm</location>
    </subcellularLocation>
    <subcellularLocation>
        <location evidence="1">Nucleus</location>
    </subcellularLocation>
</comment>
<evidence type="ECO:0000313" key="10">
    <source>
        <dbReference type="EMBL" id="KAH3671737.1"/>
    </source>
</evidence>
<dbReference type="RefSeq" id="XP_046064913.1">
    <property type="nucleotide sequence ID" value="XM_046205516.1"/>
</dbReference>
<dbReference type="GO" id="GO:0033588">
    <property type="term" value="C:elongator holoenzyme complex"/>
    <property type="evidence" value="ECO:0007669"/>
    <property type="project" value="InterPro"/>
</dbReference>
<dbReference type="PANTHER" id="PTHR12896">
    <property type="entry name" value="PAX6 NEIGHBOR PROTEIN PAXNEB"/>
    <property type="match status" value="1"/>
</dbReference>
<keyword evidence="7" id="KW-0819">tRNA processing</keyword>
<evidence type="ECO:0000256" key="9">
    <source>
        <dbReference type="SAM" id="MobiDB-lite"/>
    </source>
</evidence>
<gene>
    <name evidence="10" type="ORF">OGAPHI_000442</name>
</gene>
<evidence type="ECO:0000256" key="1">
    <source>
        <dbReference type="ARBA" id="ARBA00004123"/>
    </source>
</evidence>
<dbReference type="AlphaFoldDB" id="A0A9P8PH73"/>
<dbReference type="InterPro" id="IPR008728">
    <property type="entry name" value="Elongator_complex_protein_4"/>
</dbReference>
<name>A0A9P8PH73_9ASCO</name>
<proteinExistence type="inferred from homology"/>
<dbReference type="InterPro" id="IPR027417">
    <property type="entry name" value="P-loop_NTPase"/>
</dbReference>
<keyword evidence="6" id="KW-0963">Cytoplasm</keyword>
<protein>
    <recommendedName>
        <fullName evidence="5">Elongator complex protein 4</fullName>
    </recommendedName>
</protein>
<evidence type="ECO:0000256" key="6">
    <source>
        <dbReference type="ARBA" id="ARBA00022490"/>
    </source>
</evidence>
<comment type="similarity">
    <text evidence="4">Belongs to the ELP4 family.</text>
</comment>
<dbReference type="Proteomes" id="UP000769157">
    <property type="component" value="Unassembled WGS sequence"/>
</dbReference>
<feature type="region of interest" description="Disordered" evidence="9">
    <location>
        <begin position="1"/>
        <end position="65"/>
    </location>
</feature>
<reference evidence="10" key="2">
    <citation type="submission" date="2021-01" db="EMBL/GenBank/DDBJ databases">
        <authorList>
            <person name="Schikora-Tamarit M.A."/>
        </authorList>
    </citation>
    <scope>NUCLEOTIDE SEQUENCE</scope>
    <source>
        <strain evidence="10">CBS6075</strain>
    </source>
</reference>
<dbReference type="GO" id="GO:0005737">
    <property type="term" value="C:cytoplasm"/>
    <property type="evidence" value="ECO:0007669"/>
    <property type="project" value="UniProtKB-SubCell"/>
</dbReference>
<comment type="pathway">
    <text evidence="3">tRNA modification; 5-methoxycarbonylmethyl-2-thiouridine-tRNA biosynthesis.</text>
</comment>
<comment type="caution">
    <text evidence="10">The sequence shown here is derived from an EMBL/GenBank/DDBJ whole genome shotgun (WGS) entry which is preliminary data.</text>
</comment>
<keyword evidence="11" id="KW-1185">Reference proteome</keyword>
<dbReference type="Pfam" id="PF05625">
    <property type="entry name" value="PAXNEB"/>
    <property type="match status" value="1"/>
</dbReference>
<dbReference type="PANTHER" id="PTHR12896:SF1">
    <property type="entry name" value="ELONGATOR COMPLEX PROTEIN 4"/>
    <property type="match status" value="1"/>
</dbReference>
<evidence type="ECO:0000256" key="7">
    <source>
        <dbReference type="ARBA" id="ARBA00022694"/>
    </source>
</evidence>
<evidence type="ECO:0000256" key="5">
    <source>
        <dbReference type="ARBA" id="ARBA00020265"/>
    </source>
</evidence>
<evidence type="ECO:0000256" key="4">
    <source>
        <dbReference type="ARBA" id="ARBA00007573"/>
    </source>
</evidence>
<dbReference type="OrthoDB" id="289162at2759"/>
<reference evidence="10" key="1">
    <citation type="journal article" date="2021" name="Open Biol.">
        <title>Shared evolutionary footprints suggest mitochondrial oxidative damage underlies multiple complex I losses in fungi.</title>
        <authorList>
            <person name="Schikora-Tamarit M.A."/>
            <person name="Marcet-Houben M."/>
            <person name="Nosek J."/>
            <person name="Gabaldon T."/>
        </authorList>
    </citation>
    <scope>NUCLEOTIDE SEQUENCE</scope>
    <source>
        <strain evidence="10">CBS6075</strain>
    </source>
</reference>
<accession>A0A9P8PH73</accession>
<dbReference type="GeneID" id="70232410"/>
<dbReference type="CDD" id="cd19494">
    <property type="entry name" value="Elp4"/>
    <property type="match status" value="1"/>
</dbReference>
<dbReference type="GO" id="GO:0008023">
    <property type="term" value="C:transcription elongation factor complex"/>
    <property type="evidence" value="ECO:0007669"/>
    <property type="project" value="TreeGrafter"/>
</dbReference>
<dbReference type="EMBL" id="JAEUBE010000055">
    <property type="protein sequence ID" value="KAH3671737.1"/>
    <property type="molecule type" value="Genomic_DNA"/>
</dbReference>
<dbReference type="Gene3D" id="3.40.50.300">
    <property type="entry name" value="P-loop containing nucleotide triphosphate hydrolases"/>
    <property type="match status" value="1"/>
</dbReference>
<sequence length="400" mass="44830">MSFRKRGEIVSGPSARSLPISGPGIPRGLPGRAPVVGAGRVPSPLTATRKTPENPLKNHPGVRPSILNSQPCISVGSSDIDGIIGHQGLPIGSFLLIEETGTTDFASTISKLFMAQGIVQNRLNQSQQNTHEILIGLDQQWAKTLPGVYKGSKEKKKERVQQNESKVSVSNLVDQKNDLKIAWRYGLNQKKTETEDSSVDQYPNYSNQFDITSVMTVAPGPNELTCIPIDDLNRALKRIEETVMRNPSKVIRMCVPLFLNPMIYQNGLSAPEILKFVHGLKQILKKYPDQLALLMTINLDLYPRSNALVTYIEQISDAVLELRPFNPKLHELMERVYKSQPAKIKHGHLNIHSLPVLAESGLMCVQEMEYSFKNGRKRFEVEKWSIPVEDEEEKEEKLDF</sequence>
<dbReference type="GO" id="GO:0002098">
    <property type="term" value="P:tRNA wobble uridine modification"/>
    <property type="evidence" value="ECO:0007669"/>
    <property type="project" value="InterPro"/>
</dbReference>